<organism evidence="3 4">
    <name type="scientific">Corallococcus exercitus</name>
    <dbReference type="NCBI Taxonomy" id="2316736"/>
    <lineage>
        <taxon>Bacteria</taxon>
        <taxon>Pseudomonadati</taxon>
        <taxon>Myxococcota</taxon>
        <taxon>Myxococcia</taxon>
        <taxon>Myxococcales</taxon>
        <taxon>Cystobacterineae</taxon>
        <taxon>Myxococcaceae</taxon>
        <taxon>Corallococcus</taxon>
    </lineage>
</organism>
<feature type="region of interest" description="Disordered" evidence="1">
    <location>
        <begin position="43"/>
        <end position="65"/>
    </location>
</feature>
<gene>
    <name evidence="3" type="ORF">HNS30_23730</name>
</gene>
<evidence type="ECO:0000256" key="2">
    <source>
        <dbReference type="SAM" id="SignalP"/>
    </source>
</evidence>
<accession>A0A7Y4NFJ3</accession>
<proteinExistence type="predicted"/>
<feature type="chain" id="PRO_5030595640" evidence="2">
    <location>
        <begin position="20"/>
        <end position="118"/>
    </location>
</feature>
<comment type="caution">
    <text evidence="3">The sequence shown here is derived from an EMBL/GenBank/DDBJ whole genome shotgun (WGS) entry which is preliminary data.</text>
</comment>
<feature type="compositionally biased region" description="Low complexity" evidence="1">
    <location>
        <begin position="43"/>
        <end position="54"/>
    </location>
</feature>
<evidence type="ECO:0000313" key="4">
    <source>
        <dbReference type="Proteomes" id="UP000528460"/>
    </source>
</evidence>
<dbReference type="AlphaFoldDB" id="A0A7Y4NFJ3"/>
<feature type="non-terminal residue" evidence="3">
    <location>
        <position position="118"/>
    </location>
</feature>
<dbReference type="Proteomes" id="UP000528460">
    <property type="component" value="Unassembled WGS sequence"/>
</dbReference>
<feature type="signal peptide" evidence="2">
    <location>
        <begin position="1"/>
        <end position="19"/>
    </location>
</feature>
<name>A0A7Y4NFJ3_9BACT</name>
<keyword evidence="2" id="KW-0732">Signal</keyword>
<sequence>MHWSWAVVLLLLLPGVGRAQEAITPEDFDATVRRLEEALQAEAAGDEAGAALSEQEPASPATAGEETRWAHWLRLEATSLTLLPRKGLGGDEGFVQLEPRGLVRRRGVFTLEVGAPVR</sequence>
<reference evidence="3 4" key="1">
    <citation type="submission" date="2020-05" db="EMBL/GenBank/DDBJ databases">
        <authorList>
            <person name="Whitworth D."/>
        </authorList>
    </citation>
    <scope>NUCLEOTIDE SEQUENCE [LARGE SCALE GENOMIC DNA]</scope>
    <source>
        <strain evidence="3 4">CA046A</strain>
    </source>
</reference>
<dbReference type="EMBL" id="JABFJW010000200">
    <property type="protein sequence ID" value="NOK12054.1"/>
    <property type="molecule type" value="Genomic_DNA"/>
</dbReference>
<evidence type="ECO:0000313" key="3">
    <source>
        <dbReference type="EMBL" id="NOK12054.1"/>
    </source>
</evidence>
<evidence type="ECO:0000256" key="1">
    <source>
        <dbReference type="SAM" id="MobiDB-lite"/>
    </source>
</evidence>
<protein>
    <submittedName>
        <fullName evidence="3">Uncharacterized protein</fullName>
    </submittedName>
</protein>